<dbReference type="AlphaFoldDB" id="A0A383CL55"/>
<accession>A0A383CL55</accession>
<name>A0A383CL55_9ZZZZ</name>
<sequence length="240" mass="25251">AAGATSQSASAFPNEATTAEPTTVTVTYDKVTKTNASVSPTTDTGTTWPVYINGDDDLQAMNLDDIKDTFLHPAIDLLVSGTESATTAGTYTVTTSTTPASNYTNVSTTAIFVDTRADTAAYTAAGIPETLDQPTTITSYYLHIRTGTDTAPDQDPVFINGSNDIQTFAEGTIDGLFTEWIRETAAESSDGYQITYTVATSGGNTRGTAMVDTKLDGSGVHRTLQVGDDYRAQEHPNGSA</sequence>
<gene>
    <name evidence="1" type="ORF">METZ01_LOCUS485192</name>
</gene>
<protein>
    <submittedName>
        <fullName evidence="1">Uncharacterized protein</fullName>
    </submittedName>
</protein>
<proteinExistence type="predicted"/>
<dbReference type="EMBL" id="UINC01209354">
    <property type="protein sequence ID" value="SVE32338.1"/>
    <property type="molecule type" value="Genomic_DNA"/>
</dbReference>
<feature type="non-terminal residue" evidence="1">
    <location>
        <position position="240"/>
    </location>
</feature>
<organism evidence="1">
    <name type="scientific">marine metagenome</name>
    <dbReference type="NCBI Taxonomy" id="408172"/>
    <lineage>
        <taxon>unclassified sequences</taxon>
        <taxon>metagenomes</taxon>
        <taxon>ecological metagenomes</taxon>
    </lineage>
</organism>
<feature type="non-terminal residue" evidence="1">
    <location>
        <position position="1"/>
    </location>
</feature>
<reference evidence="1" key="1">
    <citation type="submission" date="2018-05" db="EMBL/GenBank/DDBJ databases">
        <authorList>
            <person name="Lanie J.A."/>
            <person name="Ng W.-L."/>
            <person name="Kazmierczak K.M."/>
            <person name="Andrzejewski T.M."/>
            <person name="Davidsen T.M."/>
            <person name="Wayne K.J."/>
            <person name="Tettelin H."/>
            <person name="Glass J.I."/>
            <person name="Rusch D."/>
            <person name="Podicherti R."/>
            <person name="Tsui H.-C.T."/>
            <person name="Winkler M.E."/>
        </authorList>
    </citation>
    <scope>NUCLEOTIDE SEQUENCE</scope>
</reference>
<evidence type="ECO:0000313" key="1">
    <source>
        <dbReference type="EMBL" id="SVE32338.1"/>
    </source>
</evidence>